<evidence type="ECO:0000256" key="1">
    <source>
        <dbReference type="SAM" id="MobiDB-lite"/>
    </source>
</evidence>
<dbReference type="AlphaFoldDB" id="A0A8I2C0V3"/>
<proteinExistence type="predicted"/>
<feature type="region of interest" description="Disordered" evidence="1">
    <location>
        <begin position="28"/>
        <end position="72"/>
    </location>
</feature>
<evidence type="ECO:0000313" key="2">
    <source>
        <dbReference type="EMBL" id="MBP1294155.1"/>
    </source>
</evidence>
<reference evidence="2" key="1">
    <citation type="submission" date="2021-02" db="EMBL/GenBank/DDBJ databases">
        <title>Genomic Encyclopedia of Type Strains, Phase IV (KMG-V): Genome sequencing to study the core and pangenomes of soil and plant-associated prokaryotes.</title>
        <authorList>
            <person name="Whitman W."/>
        </authorList>
    </citation>
    <scope>NUCLEOTIDE SEQUENCE</scope>
    <source>
        <strain evidence="2">USDA 406</strain>
    </source>
</reference>
<protein>
    <submittedName>
        <fullName evidence="2">Uncharacterized protein</fullName>
    </submittedName>
</protein>
<sequence length="72" mass="8303">MSKRRRFKQSISLKDRLANFAEEALKKASNLPPGTDREEMLKKVRQADIASHMDEWTHSRAPQPPSRSNDDP</sequence>
<dbReference type="EMBL" id="JAFICZ010000001">
    <property type="protein sequence ID" value="MBP1294155.1"/>
    <property type="molecule type" value="Genomic_DNA"/>
</dbReference>
<gene>
    <name evidence="2" type="ORF">JOH49_003908</name>
</gene>
<evidence type="ECO:0000313" key="3">
    <source>
        <dbReference type="Proteomes" id="UP000673383"/>
    </source>
</evidence>
<accession>A0A8I2C0V3</accession>
<dbReference type="RefSeq" id="WP_110115771.1">
    <property type="nucleotide sequence ID" value="NZ_JAFICZ010000001.1"/>
</dbReference>
<dbReference type="Proteomes" id="UP000673383">
    <property type="component" value="Unassembled WGS sequence"/>
</dbReference>
<comment type="caution">
    <text evidence="2">The sequence shown here is derived from an EMBL/GenBank/DDBJ whole genome shotgun (WGS) entry which is preliminary data.</text>
</comment>
<feature type="compositionally biased region" description="Basic and acidic residues" evidence="1">
    <location>
        <begin position="35"/>
        <end position="58"/>
    </location>
</feature>
<name>A0A8I2C0V3_BRAEL</name>
<organism evidence="2 3">
    <name type="scientific">Bradyrhizobium elkanii</name>
    <dbReference type="NCBI Taxonomy" id="29448"/>
    <lineage>
        <taxon>Bacteria</taxon>
        <taxon>Pseudomonadati</taxon>
        <taxon>Pseudomonadota</taxon>
        <taxon>Alphaproteobacteria</taxon>
        <taxon>Hyphomicrobiales</taxon>
        <taxon>Nitrobacteraceae</taxon>
        <taxon>Bradyrhizobium</taxon>
    </lineage>
</organism>